<comment type="similarity">
    <text evidence="3 18">In the N-terminal section; belongs to the N-acetylglucosamine-1-phosphate uridyltransferase family.</text>
</comment>
<feature type="region of interest" description="Disordered" evidence="19">
    <location>
        <begin position="515"/>
        <end position="582"/>
    </location>
</feature>
<keyword evidence="7 18" id="KW-0479">Metal-binding</keyword>
<dbReference type="HAMAP" id="MF_01631">
    <property type="entry name" value="GlmU"/>
    <property type="match status" value="1"/>
</dbReference>
<reference evidence="21 22" key="1">
    <citation type="submission" date="2019-07" db="EMBL/GenBank/DDBJ databases">
        <title>Whole genome shotgun sequence of Cellulomonas composti NBRC 100758.</title>
        <authorList>
            <person name="Hosoyama A."/>
            <person name="Uohara A."/>
            <person name="Ohji S."/>
            <person name="Ichikawa N."/>
        </authorList>
    </citation>
    <scope>NUCLEOTIDE SEQUENCE [LARGE SCALE GENOMIC DNA]</scope>
    <source>
        <strain evidence="21 22">NBRC 100758</strain>
    </source>
</reference>
<accession>A0A511JAJ4</accession>
<dbReference type="SUPFAM" id="SSF53448">
    <property type="entry name" value="Nucleotide-diphospho-sugar transferases"/>
    <property type="match status" value="1"/>
</dbReference>
<evidence type="ECO:0000256" key="9">
    <source>
        <dbReference type="ARBA" id="ARBA00022842"/>
    </source>
</evidence>
<keyword evidence="11 18" id="KW-0573">Peptidoglycan synthesis</keyword>
<evidence type="ECO:0000313" key="22">
    <source>
        <dbReference type="Proteomes" id="UP000321720"/>
    </source>
</evidence>
<keyword evidence="6 18" id="KW-0548">Nucleotidyltransferase</keyword>
<evidence type="ECO:0000256" key="19">
    <source>
        <dbReference type="SAM" id="MobiDB-lite"/>
    </source>
</evidence>
<dbReference type="EC" id="2.3.1.157" evidence="18"/>
<keyword evidence="14 18" id="KW-0961">Cell wall biogenesis/degradation</keyword>
<dbReference type="GO" id="GO:0006048">
    <property type="term" value="P:UDP-N-acetylglucosamine biosynthetic process"/>
    <property type="evidence" value="ECO:0007669"/>
    <property type="project" value="UniProtKB-UniPathway"/>
</dbReference>
<dbReference type="InterPro" id="IPR025877">
    <property type="entry name" value="MobA-like_NTP_Trfase"/>
</dbReference>
<keyword evidence="22" id="KW-1185">Reference proteome</keyword>
<dbReference type="PANTHER" id="PTHR43584:SF3">
    <property type="entry name" value="BIFUNCTIONAL PROTEIN GLMU"/>
    <property type="match status" value="1"/>
</dbReference>
<feature type="compositionally biased region" description="Basic and acidic residues" evidence="19">
    <location>
        <begin position="7"/>
        <end position="19"/>
    </location>
</feature>
<evidence type="ECO:0000256" key="7">
    <source>
        <dbReference type="ARBA" id="ARBA00022723"/>
    </source>
</evidence>
<evidence type="ECO:0000313" key="21">
    <source>
        <dbReference type="EMBL" id="GEL94984.1"/>
    </source>
</evidence>
<evidence type="ECO:0000256" key="6">
    <source>
        <dbReference type="ARBA" id="ARBA00022695"/>
    </source>
</evidence>
<keyword evidence="4 18" id="KW-0963">Cytoplasm</keyword>
<dbReference type="GO" id="GO:0009252">
    <property type="term" value="P:peptidoglycan biosynthetic process"/>
    <property type="evidence" value="ECO:0007669"/>
    <property type="project" value="UniProtKB-UniRule"/>
</dbReference>
<keyword evidence="10 18" id="KW-0133">Cell shape</keyword>
<feature type="domain" description="MobA-like NTP transferase" evidence="20">
    <location>
        <begin position="29"/>
        <end position="181"/>
    </location>
</feature>
<dbReference type="UniPathway" id="UPA00973"/>
<name>A0A511JAJ4_9CELL</name>
<feature type="binding site" evidence="18">
    <location>
        <position position="220"/>
    </location>
    <ligand>
        <name>UDP-N-acetyl-alpha-D-glucosamine</name>
        <dbReference type="ChEBI" id="CHEBI:57705"/>
    </ligand>
</feature>
<evidence type="ECO:0000256" key="17">
    <source>
        <dbReference type="ARBA" id="ARBA00049628"/>
    </source>
</evidence>
<dbReference type="CDD" id="cd03353">
    <property type="entry name" value="LbH_GlmU_C"/>
    <property type="match status" value="1"/>
</dbReference>
<dbReference type="GO" id="GO:0009245">
    <property type="term" value="P:lipid A biosynthetic process"/>
    <property type="evidence" value="ECO:0007669"/>
    <property type="project" value="UniProtKB-UniRule"/>
</dbReference>
<dbReference type="InterPro" id="IPR011004">
    <property type="entry name" value="Trimer_LpxA-like_sf"/>
</dbReference>
<evidence type="ECO:0000256" key="2">
    <source>
        <dbReference type="ARBA" id="ARBA00007707"/>
    </source>
</evidence>
<comment type="cofactor">
    <cofactor evidence="18">
        <name>Mg(2+)</name>
        <dbReference type="ChEBI" id="CHEBI:18420"/>
    </cofactor>
    <text evidence="18">Binds 1 Mg(2+) ion per subunit.</text>
</comment>
<feature type="binding site" evidence="18">
    <location>
        <position position="473"/>
    </location>
    <ligand>
        <name>acetyl-CoA</name>
        <dbReference type="ChEBI" id="CHEBI:57288"/>
    </ligand>
</feature>
<comment type="pathway">
    <text evidence="18">Nucleotide-sugar biosynthesis; UDP-N-acetyl-alpha-D-glucosamine biosynthesis; UDP-N-acetyl-alpha-D-glucosamine from N-acetyl-alpha-D-glucosamine 1-phosphate: step 1/1.</text>
</comment>
<dbReference type="InterPro" id="IPR029044">
    <property type="entry name" value="Nucleotide-diphossugar_trans"/>
</dbReference>
<comment type="caution">
    <text evidence="18">Lacks conserved residue(s) required for the propagation of feature annotation.</text>
</comment>
<feature type="binding site" evidence="18">
    <location>
        <position position="401"/>
    </location>
    <ligand>
        <name>UDP-N-acetyl-alpha-D-glucosamine</name>
        <dbReference type="ChEBI" id="CHEBI:57705"/>
    </ligand>
</feature>
<feature type="binding site" evidence="18">
    <location>
        <begin position="104"/>
        <end position="105"/>
    </location>
    <ligand>
        <name>UDP-N-acetyl-alpha-D-glucosamine</name>
        <dbReference type="ChEBI" id="CHEBI:57705"/>
    </ligand>
</feature>
<keyword evidence="12 18" id="KW-0511">Multifunctional enzyme</keyword>
<dbReference type="GO" id="GO:0000902">
    <property type="term" value="P:cell morphogenesis"/>
    <property type="evidence" value="ECO:0007669"/>
    <property type="project" value="UniProtKB-UniRule"/>
</dbReference>
<evidence type="ECO:0000256" key="16">
    <source>
        <dbReference type="ARBA" id="ARBA00048493"/>
    </source>
</evidence>
<keyword evidence="8 18" id="KW-0677">Repeat</keyword>
<evidence type="ECO:0000256" key="5">
    <source>
        <dbReference type="ARBA" id="ARBA00022679"/>
    </source>
</evidence>
<feature type="active site" description="Proton acceptor" evidence="18">
    <location>
        <position position="413"/>
    </location>
</feature>
<dbReference type="GO" id="GO:0019134">
    <property type="term" value="F:glucosamine-1-phosphate N-acetyltransferase activity"/>
    <property type="evidence" value="ECO:0007669"/>
    <property type="project" value="UniProtKB-UniRule"/>
</dbReference>
<feature type="binding site" evidence="18">
    <location>
        <begin position="32"/>
        <end position="35"/>
    </location>
    <ligand>
        <name>UDP-N-acetyl-alpha-D-glucosamine</name>
        <dbReference type="ChEBI" id="CHEBI:57705"/>
    </ligand>
</feature>
<dbReference type="SUPFAM" id="SSF51161">
    <property type="entry name" value="Trimeric LpxA-like enzymes"/>
    <property type="match status" value="1"/>
</dbReference>
<feature type="region of interest" description="N-acetyltransferase" evidence="18">
    <location>
        <begin position="302"/>
        <end position="582"/>
    </location>
</feature>
<dbReference type="InterPro" id="IPR050065">
    <property type="entry name" value="GlmU-like"/>
</dbReference>
<dbReference type="AlphaFoldDB" id="A0A511JAJ4"/>
<dbReference type="GO" id="GO:0003977">
    <property type="term" value="F:UDP-N-acetylglucosamine diphosphorylase activity"/>
    <property type="evidence" value="ECO:0007669"/>
    <property type="project" value="UniProtKB-UniRule"/>
</dbReference>
<dbReference type="NCBIfam" id="TIGR01173">
    <property type="entry name" value="glmU"/>
    <property type="match status" value="1"/>
</dbReference>
<feature type="binding site" evidence="18">
    <location>
        <position position="383"/>
    </location>
    <ligand>
        <name>UDP-N-acetyl-alpha-D-glucosamine</name>
        <dbReference type="ChEBI" id="CHEBI:57705"/>
    </ligand>
</feature>
<feature type="region of interest" description="Linker" evidence="18">
    <location>
        <begin position="281"/>
        <end position="301"/>
    </location>
</feature>
<feature type="binding site" evidence="18">
    <location>
        <position position="189"/>
    </location>
    <ligand>
        <name>UDP-N-acetyl-alpha-D-glucosamine</name>
        <dbReference type="ChEBI" id="CHEBI:57705"/>
    </ligand>
</feature>
<comment type="caution">
    <text evidence="21">The sequence shown here is derived from an EMBL/GenBank/DDBJ whole genome shotgun (WGS) entry which is preliminary data.</text>
</comment>
<feature type="binding site" evidence="18">
    <location>
        <position position="278"/>
    </location>
    <ligand>
        <name>UDP-N-acetyl-alpha-D-glucosamine</name>
        <dbReference type="ChEBI" id="CHEBI:57705"/>
    </ligand>
</feature>
<evidence type="ECO:0000256" key="14">
    <source>
        <dbReference type="ARBA" id="ARBA00023316"/>
    </source>
</evidence>
<comment type="subcellular location">
    <subcellularLocation>
        <location evidence="1 18">Cytoplasm</location>
    </subcellularLocation>
</comment>
<evidence type="ECO:0000256" key="15">
    <source>
        <dbReference type="ARBA" id="ARBA00048247"/>
    </source>
</evidence>
<comment type="catalytic activity">
    <reaction evidence="15 18">
        <text>alpha-D-glucosamine 1-phosphate + acetyl-CoA = N-acetyl-alpha-D-glucosamine 1-phosphate + CoA + H(+)</text>
        <dbReference type="Rhea" id="RHEA:13725"/>
        <dbReference type="ChEBI" id="CHEBI:15378"/>
        <dbReference type="ChEBI" id="CHEBI:57287"/>
        <dbReference type="ChEBI" id="CHEBI:57288"/>
        <dbReference type="ChEBI" id="CHEBI:57776"/>
        <dbReference type="ChEBI" id="CHEBI:58516"/>
        <dbReference type="EC" id="2.3.1.157"/>
    </reaction>
</comment>
<feature type="region of interest" description="Pyrophosphorylase" evidence="18">
    <location>
        <begin position="1"/>
        <end position="280"/>
    </location>
</feature>
<feature type="region of interest" description="Disordered" evidence="19">
    <location>
        <begin position="1"/>
        <end position="22"/>
    </location>
</feature>
<feature type="binding site" evidence="18">
    <location>
        <position position="427"/>
    </location>
    <ligand>
        <name>UDP-N-acetyl-alpha-D-glucosamine</name>
        <dbReference type="ChEBI" id="CHEBI:57705"/>
    </ligand>
</feature>
<dbReference type="GO" id="GO:0071555">
    <property type="term" value="P:cell wall organization"/>
    <property type="evidence" value="ECO:0007669"/>
    <property type="project" value="UniProtKB-KW"/>
</dbReference>
<evidence type="ECO:0000256" key="11">
    <source>
        <dbReference type="ARBA" id="ARBA00022984"/>
    </source>
</evidence>
<feature type="binding site" evidence="18">
    <location>
        <position position="46"/>
    </location>
    <ligand>
        <name>UDP-N-acetyl-alpha-D-glucosamine</name>
        <dbReference type="ChEBI" id="CHEBI:57705"/>
    </ligand>
</feature>
<keyword evidence="5 18" id="KW-0808">Transferase</keyword>
<feature type="binding site" evidence="18">
    <location>
        <position position="205"/>
    </location>
    <ligand>
        <name>UDP-N-acetyl-alpha-D-glucosamine</name>
        <dbReference type="ChEBI" id="CHEBI:57705"/>
    </ligand>
</feature>
<comment type="subunit">
    <text evidence="18">Homotrimer.</text>
</comment>
<dbReference type="UniPathway" id="UPA00113">
    <property type="reaction ID" value="UER00532"/>
</dbReference>
<dbReference type="InterPro" id="IPR038009">
    <property type="entry name" value="GlmU_C_LbH"/>
</dbReference>
<dbReference type="PANTHER" id="PTHR43584">
    <property type="entry name" value="NUCLEOTIDYL TRANSFERASE"/>
    <property type="match status" value="1"/>
</dbReference>
<evidence type="ECO:0000256" key="1">
    <source>
        <dbReference type="ARBA" id="ARBA00004496"/>
    </source>
</evidence>
<comment type="function">
    <text evidence="17 18">Catalyzes the last two sequential reactions in the de novo biosynthetic pathway for UDP-N-acetylglucosamine (UDP-GlcNAc). The C-terminal domain catalyzes the transfer of acetyl group from acetyl coenzyme A to glucosamine-1-phosphate (GlcN-1-P) to produce N-acetylglucosamine-1-phosphate (GlcNAc-1-P), which is converted into UDP-GlcNAc by the transfer of uridine 5-monophosphate (from uridine 5-triphosphate), a reaction catalyzed by the N-terminal domain.</text>
</comment>
<evidence type="ECO:0000256" key="3">
    <source>
        <dbReference type="ARBA" id="ARBA00007947"/>
    </source>
</evidence>
<comment type="pathway">
    <text evidence="18">Bacterial outer membrane biogenesis; LPS lipid A biosynthesis.</text>
</comment>
<evidence type="ECO:0000259" key="20">
    <source>
        <dbReference type="Pfam" id="PF12804"/>
    </source>
</evidence>
<dbReference type="InterPro" id="IPR005882">
    <property type="entry name" value="Bifunctional_GlmU"/>
</dbReference>
<keyword evidence="13 18" id="KW-0012">Acyltransferase</keyword>
<dbReference type="CDD" id="cd02540">
    <property type="entry name" value="GT2_GlmU_N_bac"/>
    <property type="match status" value="1"/>
</dbReference>
<evidence type="ECO:0000256" key="13">
    <source>
        <dbReference type="ARBA" id="ARBA00023315"/>
    </source>
</evidence>
<dbReference type="InterPro" id="IPR001451">
    <property type="entry name" value="Hexapep"/>
</dbReference>
<comment type="pathway">
    <text evidence="18">Nucleotide-sugar biosynthesis; UDP-N-acetyl-alpha-D-glucosamine biosynthesis; N-acetyl-alpha-D-glucosamine 1-phosphate from alpha-D-glucosamine 6-phosphate (route II): step 2/2.</text>
</comment>
<feature type="binding site" evidence="18">
    <location>
        <position position="152"/>
    </location>
    <ligand>
        <name>Mg(2+)</name>
        <dbReference type="ChEBI" id="CHEBI:18420"/>
    </ligand>
</feature>
<evidence type="ECO:0000256" key="8">
    <source>
        <dbReference type="ARBA" id="ARBA00022737"/>
    </source>
</evidence>
<dbReference type="Pfam" id="PF12804">
    <property type="entry name" value="NTP_transf_3"/>
    <property type="match status" value="1"/>
</dbReference>
<proteinExistence type="inferred from homology"/>
<keyword evidence="9 18" id="KW-0460">Magnesium</keyword>
<dbReference type="GO" id="GO:0016020">
    <property type="term" value="C:membrane"/>
    <property type="evidence" value="ECO:0007669"/>
    <property type="project" value="GOC"/>
</dbReference>
<organism evidence="21 22">
    <name type="scientific">Cellulomonas composti</name>
    <dbReference type="NCBI Taxonomy" id="266130"/>
    <lineage>
        <taxon>Bacteria</taxon>
        <taxon>Bacillati</taxon>
        <taxon>Actinomycetota</taxon>
        <taxon>Actinomycetes</taxon>
        <taxon>Micrococcales</taxon>
        <taxon>Cellulomonadaceae</taxon>
        <taxon>Cellulomonas</taxon>
    </lineage>
</organism>
<dbReference type="EMBL" id="BJWG01000006">
    <property type="protein sequence ID" value="GEL94984.1"/>
    <property type="molecule type" value="Genomic_DNA"/>
</dbReference>
<dbReference type="Proteomes" id="UP000321720">
    <property type="component" value="Unassembled WGS sequence"/>
</dbReference>
<feature type="binding site" evidence="18">
    <location>
        <begin position="436"/>
        <end position="437"/>
    </location>
    <ligand>
        <name>acetyl-CoA</name>
        <dbReference type="ChEBI" id="CHEBI:57288"/>
    </ligand>
</feature>
<feature type="binding site" evidence="18">
    <location>
        <position position="416"/>
    </location>
    <ligand>
        <name>UDP-N-acetyl-alpha-D-glucosamine</name>
        <dbReference type="ChEBI" id="CHEBI:57705"/>
    </ligand>
</feature>
<evidence type="ECO:0000256" key="10">
    <source>
        <dbReference type="ARBA" id="ARBA00022960"/>
    </source>
</evidence>
<protein>
    <recommendedName>
        <fullName evidence="18">Bifunctional protein GlmU</fullName>
    </recommendedName>
    <domain>
        <recommendedName>
            <fullName evidence="18">UDP-N-acetylglucosamine pyrophosphorylase</fullName>
            <ecNumber evidence="18">2.7.7.23</ecNumber>
        </recommendedName>
        <alternativeName>
            <fullName evidence="18">N-acetylglucosamine-1-phosphate uridyltransferase</fullName>
        </alternativeName>
    </domain>
    <domain>
        <recommendedName>
            <fullName evidence="18">Glucosamine-1-phosphate N-acetyltransferase</fullName>
            <ecNumber evidence="18">2.3.1.157</ecNumber>
        </recommendedName>
    </domain>
</protein>
<dbReference type="NCBIfam" id="NF010932">
    <property type="entry name" value="PRK14352.1"/>
    <property type="match status" value="1"/>
</dbReference>
<feature type="binding site" evidence="18">
    <location>
        <position position="430"/>
    </location>
    <ligand>
        <name>acetyl-CoA</name>
        <dbReference type="ChEBI" id="CHEBI:57288"/>
    </ligand>
</feature>
<feature type="binding site" evidence="18">
    <location>
        <position position="99"/>
    </location>
    <ligand>
        <name>UDP-N-acetyl-alpha-D-glucosamine</name>
        <dbReference type="ChEBI" id="CHEBI:57705"/>
    </ligand>
</feature>
<feature type="binding site" evidence="18">
    <location>
        <position position="278"/>
    </location>
    <ligand>
        <name>Mg(2+)</name>
        <dbReference type="ChEBI" id="CHEBI:18420"/>
    </ligand>
</feature>
<dbReference type="EC" id="2.7.7.23" evidence="18"/>
<dbReference type="GO" id="GO:0008360">
    <property type="term" value="P:regulation of cell shape"/>
    <property type="evidence" value="ECO:0007669"/>
    <property type="project" value="UniProtKB-KW"/>
</dbReference>
<dbReference type="Pfam" id="PF00132">
    <property type="entry name" value="Hexapep"/>
    <property type="match status" value="1"/>
</dbReference>
<evidence type="ECO:0000256" key="4">
    <source>
        <dbReference type="ARBA" id="ARBA00022490"/>
    </source>
</evidence>
<dbReference type="Gene3D" id="3.90.550.10">
    <property type="entry name" value="Spore Coat Polysaccharide Biosynthesis Protein SpsA, Chain A"/>
    <property type="match status" value="1"/>
</dbReference>
<comment type="catalytic activity">
    <reaction evidence="16 18">
        <text>N-acetyl-alpha-D-glucosamine 1-phosphate + UTP + H(+) = UDP-N-acetyl-alpha-D-glucosamine + diphosphate</text>
        <dbReference type="Rhea" id="RHEA:13509"/>
        <dbReference type="ChEBI" id="CHEBI:15378"/>
        <dbReference type="ChEBI" id="CHEBI:33019"/>
        <dbReference type="ChEBI" id="CHEBI:46398"/>
        <dbReference type="ChEBI" id="CHEBI:57705"/>
        <dbReference type="ChEBI" id="CHEBI:57776"/>
        <dbReference type="EC" id="2.7.7.23"/>
    </reaction>
</comment>
<comment type="similarity">
    <text evidence="2 18">In the C-terminal section; belongs to the transferase hexapeptide repeat family.</text>
</comment>
<dbReference type="GO" id="GO:0000287">
    <property type="term" value="F:magnesium ion binding"/>
    <property type="evidence" value="ECO:0007669"/>
    <property type="project" value="UniProtKB-UniRule"/>
</dbReference>
<evidence type="ECO:0000256" key="18">
    <source>
        <dbReference type="HAMAP-Rule" id="MF_01631"/>
    </source>
</evidence>
<gene>
    <name evidence="18 21" type="primary">glmU</name>
    <name evidence="21" type="ORF">CCO02nite_16420</name>
</gene>
<evidence type="ECO:0000256" key="12">
    <source>
        <dbReference type="ARBA" id="ARBA00023268"/>
    </source>
</evidence>
<sequence>MPRARFRRPDPGQTREEHPQVTTPRPAAVIVLAAGEGTRMRSATPKVLHTIAGRSMLGHAIAGAQALEPERVVVVVRHGRDQVVAHLQQIAPDALVADQDDIPGTGRAVQVAMTTLDAAAQAGAVVALEAPGVPGSASDVLAQGAVVVVAGDVPLLDAGTLGELLAAHHADGNAVTILTTELEDATGYGRIVREPGTGDVLEIVEHRDASDEQRAIREINSSIYVFDAAVLRGALVGLGRNNAQGEVYLTDVVGIARAQGRHVRALRTDDPFAVEGVNDRAQLAVLRAELNRRLLDDWMREGVTVVDPATTWVDVDVELERDVTLLPGTQLQGTTVVREGASVGPDTTLTDVEVGPGATVSRTQATLAVIGEGVSVGPFAYLRPGTVLGRGSKVGTFVETKNTQLGEGAKVPHLSYIGDATVGEHTNIGAASVTVNYDGVHKHRTTIGAHARTGADNMFVAPVTVGDGAYTGAGSVIRQDVPAGALAVSAGAQRVIDGWVLRSRAGTAAATAAAAAGARTGPDELSPQARAELERAATAARGIPVTPPPRLPDQPAHLSEPRTPPPGNAQPGAAGTTEKDAR</sequence>
<dbReference type="Gene3D" id="2.160.10.10">
    <property type="entry name" value="Hexapeptide repeat proteins"/>
    <property type="match status" value="1"/>
</dbReference>
<dbReference type="GO" id="GO:0005737">
    <property type="term" value="C:cytoplasm"/>
    <property type="evidence" value="ECO:0007669"/>
    <property type="project" value="UniProtKB-SubCell"/>
</dbReference>